<feature type="region of interest" description="Disordered" evidence="12">
    <location>
        <begin position="532"/>
        <end position="554"/>
    </location>
</feature>
<evidence type="ECO:0000256" key="8">
    <source>
        <dbReference type="ARBA" id="ARBA00022833"/>
    </source>
</evidence>
<keyword evidence="7" id="KW-0547">Nucleotide-binding</keyword>
<evidence type="ECO:0000313" key="14">
    <source>
        <dbReference type="EMBL" id="MBP1932415.1"/>
    </source>
</evidence>
<dbReference type="Proteomes" id="UP001519343">
    <property type="component" value="Unassembled WGS sequence"/>
</dbReference>
<dbReference type="Gene3D" id="1.10.8.60">
    <property type="match status" value="1"/>
</dbReference>
<gene>
    <name evidence="14" type="ORF">J2Z37_002416</name>
</gene>
<dbReference type="SMART" id="SM00382">
    <property type="entry name" value="AAA"/>
    <property type="match status" value="1"/>
</dbReference>
<dbReference type="InterPro" id="IPR038454">
    <property type="entry name" value="DnaA_N_sf"/>
</dbReference>
<evidence type="ECO:0000256" key="4">
    <source>
        <dbReference type="ARBA" id="ARBA00022695"/>
    </source>
</evidence>
<organism evidence="14 15">
    <name type="scientific">Ammoniphilus resinae</name>
    <dbReference type="NCBI Taxonomy" id="861532"/>
    <lineage>
        <taxon>Bacteria</taxon>
        <taxon>Bacillati</taxon>
        <taxon>Bacillota</taxon>
        <taxon>Bacilli</taxon>
        <taxon>Bacillales</taxon>
        <taxon>Paenibacillaceae</taxon>
        <taxon>Aneurinibacillus group</taxon>
        <taxon>Ammoniphilus</taxon>
    </lineage>
</organism>
<evidence type="ECO:0000256" key="6">
    <source>
        <dbReference type="ARBA" id="ARBA00022723"/>
    </source>
</evidence>
<reference evidence="14 15" key="1">
    <citation type="submission" date="2021-03" db="EMBL/GenBank/DDBJ databases">
        <title>Genomic Encyclopedia of Type Strains, Phase IV (KMG-IV): sequencing the most valuable type-strain genomes for metagenomic binning, comparative biology and taxonomic classification.</title>
        <authorList>
            <person name="Goeker M."/>
        </authorList>
    </citation>
    <scope>NUCLEOTIDE SEQUENCE [LARGE SCALE GENOMIC DNA]</scope>
    <source>
        <strain evidence="14 15">DSM 24738</strain>
    </source>
</reference>
<dbReference type="RefSeq" id="WP_209810458.1">
    <property type="nucleotide sequence ID" value="NZ_JAGGKT010000006.1"/>
</dbReference>
<evidence type="ECO:0000256" key="3">
    <source>
        <dbReference type="ARBA" id="ARBA00022679"/>
    </source>
</evidence>
<keyword evidence="8" id="KW-0862">Zinc</keyword>
<keyword evidence="4 14" id="KW-0548">Nucleotidyltransferase</keyword>
<feature type="compositionally biased region" description="Low complexity" evidence="12">
    <location>
        <begin position="399"/>
        <end position="412"/>
    </location>
</feature>
<evidence type="ECO:0000256" key="1">
    <source>
        <dbReference type="ARBA" id="ARBA00006360"/>
    </source>
</evidence>
<keyword evidence="15" id="KW-1185">Reference proteome</keyword>
<dbReference type="NCBIfam" id="NF004046">
    <property type="entry name" value="PRK05563.1"/>
    <property type="match status" value="1"/>
</dbReference>
<dbReference type="Gene3D" id="3.30.300.180">
    <property type="match status" value="1"/>
</dbReference>
<dbReference type="InterPro" id="IPR048448">
    <property type="entry name" value="DnaX-like_C"/>
</dbReference>
<dbReference type="EC" id="2.7.7.7" evidence="2"/>
<evidence type="ECO:0000256" key="9">
    <source>
        <dbReference type="ARBA" id="ARBA00022840"/>
    </source>
</evidence>
<dbReference type="InterPro" id="IPR022754">
    <property type="entry name" value="DNA_pol_III_gamma-3"/>
</dbReference>
<dbReference type="Pfam" id="PF13177">
    <property type="entry name" value="DNA_pol3_delta2"/>
    <property type="match status" value="1"/>
</dbReference>
<evidence type="ECO:0000259" key="13">
    <source>
        <dbReference type="SMART" id="SM00382"/>
    </source>
</evidence>
<dbReference type="InterPro" id="IPR045085">
    <property type="entry name" value="HLD_clamp_pol_III_gamma_tau"/>
</dbReference>
<dbReference type="EMBL" id="JAGGKT010000006">
    <property type="protein sequence ID" value="MBP1932415.1"/>
    <property type="molecule type" value="Genomic_DNA"/>
</dbReference>
<feature type="region of interest" description="Disordered" evidence="12">
    <location>
        <begin position="399"/>
        <end position="442"/>
    </location>
</feature>
<evidence type="ECO:0000256" key="2">
    <source>
        <dbReference type="ARBA" id="ARBA00012417"/>
    </source>
</evidence>
<dbReference type="NCBIfam" id="TIGR02397">
    <property type="entry name" value="dnaX_nterm"/>
    <property type="match status" value="1"/>
</dbReference>
<dbReference type="InterPro" id="IPR003593">
    <property type="entry name" value="AAA+_ATPase"/>
</dbReference>
<dbReference type="SUPFAM" id="SSF52540">
    <property type="entry name" value="P-loop containing nucleoside triphosphate hydrolases"/>
    <property type="match status" value="1"/>
</dbReference>
<keyword evidence="3 14" id="KW-0808">Transferase</keyword>
<dbReference type="CDD" id="cd00009">
    <property type="entry name" value="AAA"/>
    <property type="match status" value="1"/>
</dbReference>
<comment type="caution">
    <text evidence="14">The sequence shown here is derived from an EMBL/GenBank/DDBJ whole genome shotgun (WGS) entry which is preliminary data.</text>
</comment>
<keyword evidence="6" id="KW-0479">Metal-binding</keyword>
<accession>A0ABS4GQ67</accession>
<feature type="compositionally biased region" description="Polar residues" evidence="12">
    <location>
        <begin position="535"/>
        <end position="554"/>
    </location>
</feature>
<evidence type="ECO:0000256" key="11">
    <source>
        <dbReference type="ARBA" id="ARBA00049244"/>
    </source>
</evidence>
<dbReference type="InterPro" id="IPR012763">
    <property type="entry name" value="DNA_pol_III_sug/sutau_N"/>
</dbReference>
<dbReference type="Gene3D" id="1.20.272.10">
    <property type="match status" value="1"/>
</dbReference>
<sequence length="576" mass="64159">MGYRALYRVFRPQSFHDVVGQEPITRTLQNAIKEQRFSHAYLFNGPRGTGKTSVAKIFAKAVNCLHGPAAEPCNECSACIGITAGSVVDVMEIDAASNRGVEEIRDIRDKVKYAPTEVRFKVYIIDEVHMLTTEAFNALLKTLEEPPEHVIFILATTEPHRLPATIISRCQRFDFRSISAKSMIGKLRYVADSKGIQVSDLALSLISRISAGGMRDALSLFDQVYSYSGDQIDVDDVVVITGVVSQQLLNRLAEQVYSKDIASILELIQQVMAEGKNLEQFLDDVLMFYRDLLLYKTAPQLEELEHRTMGDDVFVVLAKRYSAEQLYHIIEELNKVSGEMKWSNHPKILLELGFIRLVEGLAAPSVKTDLPEIEGLVQRIGQLERKISQLQSAGVASVAMPTATATSTPAEAPTRRETPKRSGMPSTVKISEQRIKEAAASSSPQELQNVLQKWSEVLNKVKKRKIQVHAWLLDGTPVAAGNGSLVVSFKSAIHRETTEKPMHRQLIEEIAADVLGKPYELLTLMENQWEEIGPQSPQTGQPNGLEQAEQQPQESTDLFVDEAIKLVGRQLIDIKD</sequence>
<evidence type="ECO:0000256" key="7">
    <source>
        <dbReference type="ARBA" id="ARBA00022741"/>
    </source>
</evidence>
<protein>
    <recommendedName>
        <fullName evidence="2">DNA-directed DNA polymerase</fullName>
        <ecNumber evidence="2">2.7.7.7</ecNumber>
    </recommendedName>
</protein>
<dbReference type="PANTHER" id="PTHR11669">
    <property type="entry name" value="REPLICATION FACTOR C / DNA POLYMERASE III GAMMA-TAU SUBUNIT"/>
    <property type="match status" value="1"/>
</dbReference>
<evidence type="ECO:0000313" key="15">
    <source>
        <dbReference type="Proteomes" id="UP001519343"/>
    </source>
</evidence>
<dbReference type="SUPFAM" id="SSF48019">
    <property type="entry name" value="post-AAA+ oligomerization domain-like"/>
    <property type="match status" value="1"/>
</dbReference>
<evidence type="ECO:0000256" key="10">
    <source>
        <dbReference type="ARBA" id="ARBA00022932"/>
    </source>
</evidence>
<feature type="domain" description="AAA+ ATPase" evidence="13">
    <location>
        <begin position="37"/>
        <end position="179"/>
    </location>
</feature>
<keyword evidence="5" id="KW-0235">DNA replication</keyword>
<dbReference type="InterPro" id="IPR001270">
    <property type="entry name" value="ClpA/B"/>
</dbReference>
<comment type="similarity">
    <text evidence="1">Belongs to the DnaX/STICHEL family.</text>
</comment>
<dbReference type="InterPro" id="IPR008921">
    <property type="entry name" value="DNA_pol3_clamp-load_cplx_C"/>
</dbReference>
<dbReference type="CDD" id="cd18137">
    <property type="entry name" value="HLD_clamp_pol_III_gamma_tau"/>
    <property type="match status" value="1"/>
</dbReference>
<evidence type="ECO:0000256" key="12">
    <source>
        <dbReference type="SAM" id="MobiDB-lite"/>
    </source>
</evidence>
<dbReference type="GO" id="GO:0003887">
    <property type="term" value="F:DNA-directed DNA polymerase activity"/>
    <property type="evidence" value="ECO:0007669"/>
    <property type="project" value="UniProtKB-EC"/>
</dbReference>
<evidence type="ECO:0000256" key="5">
    <source>
        <dbReference type="ARBA" id="ARBA00022705"/>
    </source>
</evidence>
<dbReference type="PANTHER" id="PTHR11669:SF0">
    <property type="entry name" value="PROTEIN STICHEL-LIKE 2"/>
    <property type="match status" value="1"/>
</dbReference>
<dbReference type="Gene3D" id="3.40.50.300">
    <property type="entry name" value="P-loop containing nucleotide triphosphate hydrolases"/>
    <property type="match status" value="1"/>
</dbReference>
<dbReference type="Pfam" id="PF20964">
    <property type="entry name" value="DnaX_C"/>
    <property type="match status" value="1"/>
</dbReference>
<dbReference type="InterPro" id="IPR050238">
    <property type="entry name" value="DNA_Rep/Repair_Clamp_Loader"/>
</dbReference>
<dbReference type="PRINTS" id="PR00300">
    <property type="entry name" value="CLPPROTEASEA"/>
</dbReference>
<dbReference type="InterPro" id="IPR027417">
    <property type="entry name" value="P-loop_NTPase"/>
</dbReference>
<dbReference type="Pfam" id="PF22608">
    <property type="entry name" value="DNAX_ATPase_lid"/>
    <property type="match status" value="1"/>
</dbReference>
<keyword evidence="9" id="KW-0067">ATP-binding</keyword>
<keyword evidence="10" id="KW-0239">DNA-directed DNA polymerase</keyword>
<proteinExistence type="inferred from homology"/>
<dbReference type="Pfam" id="PF12169">
    <property type="entry name" value="DNA_pol3_gamma3"/>
    <property type="match status" value="1"/>
</dbReference>
<name>A0ABS4GQ67_9BACL</name>
<comment type="catalytic activity">
    <reaction evidence="11">
        <text>DNA(n) + a 2'-deoxyribonucleoside 5'-triphosphate = DNA(n+1) + diphosphate</text>
        <dbReference type="Rhea" id="RHEA:22508"/>
        <dbReference type="Rhea" id="RHEA-COMP:17339"/>
        <dbReference type="Rhea" id="RHEA-COMP:17340"/>
        <dbReference type="ChEBI" id="CHEBI:33019"/>
        <dbReference type="ChEBI" id="CHEBI:61560"/>
        <dbReference type="ChEBI" id="CHEBI:173112"/>
        <dbReference type="EC" id="2.7.7.7"/>
    </reaction>
</comment>